<sequence>MMAAPVAAPVAAQGWAVEDLVRAEVLPGWRTERGTHMAALHLTLAEGWKTYWRAPGDSGVPPRFDWAGSDNLAAVRVHWPQPRVFDTSGVRTIGFEHELVLPLEFTLHAQGDGATIAARVDLGVCEAVCVPVTLTIDAVLPPGAAARDPRITAALDSRPTPAADAGLRGAECALAPIDDGMRLTATLTLPPLGGQEVAVVEVSDAAVWVSEAVTERRGERLHTQVDLVSLDGGALALDRSDLRITVLGAGRAVEMWGCPAR</sequence>
<comment type="caution">
    <text evidence="2">The sequence shown here is derived from an EMBL/GenBank/DDBJ whole genome shotgun (WGS) entry which is preliminary data.</text>
</comment>
<name>A0A934WI45_9RHOB</name>
<keyword evidence="3" id="KW-1185">Reference proteome</keyword>
<dbReference type="Proteomes" id="UP000706333">
    <property type="component" value="Unassembled WGS sequence"/>
</dbReference>
<proteinExistence type="predicted"/>
<protein>
    <recommendedName>
        <fullName evidence="1">Thiol:disulfide interchange protein DsbD N-terminal domain-containing protein</fullName>
    </recommendedName>
</protein>
<evidence type="ECO:0000313" key="2">
    <source>
        <dbReference type="EMBL" id="MBK5927825.1"/>
    </source>
</evidence>
<gene>
    <name evidence="2" type="ORF">CCR87_10875</name>
</gene>
<evidence type="ECO:0000313" key="3">
    <source>
        <dbReference type="Proteomes" id="UP000706333"/>
    </source>
</evidence>
<organism evidence="2 3">
    <name type="scientific">Rhodobaculum claviforme</name>
    <dbReference type="NCBI Taxonomy" id="1549854"/>
    <lineage>
        <taxon>Bacteria</taxon>
        <taxon>Pseudomonadati</taxon>
        <taxon>Pseudomonadota</taxon>
        <taxon>Alphaproteobacteria</taxon>
        <taxon>Rhodobacterales</taxon>
        <taxon>Paracoccaceae</taxon>
        <taxon>Rhodobaculum</taxon>
    </lineage>
</organism>
<accession>A0A934WI45</accession>
<dbReference type="InterPro" id="IPR028250">
    <property type="entry name" value="DsbDN"/>
</dbReference>
<dbReference type="EMBL" id="NHSD01000275">
    <property type="protein sequence ID" value="MBK5927825.1"/>
    <property type="molecule type" value="Genomic_DNA"/>
</dbReference>
<dbReference type="Pfam" id="PF11412">
    <property type="entry name" value="DsbD_N"/>
    <property type="match status" value="1"/>
</dbReference>
<reference evidence="2" key="2">
    <citation type="journal article" date="2020" name="Microorganisms">
        <title>Osmotic Adaptation and Compatible Solute Biosynthesis of Phototrophic Bacteria as Revealed from Genome Analyses.</title>
        <authorList>
            <person name="Imhoff J.F."/>
            <person name="Rahn T."/>
            <person name="Kunzel S."/>
            <person name="Keller A."/>
            <person name="Neulinger S.C."/>
        </authorList>
    </citation>
    <scope>NUCLEOTIDE SEQUENCE</scope>
    <source>
        <strain evidence="2">LMG 28126</strain>
    </source>
</reference>
<feature type="domain" description="Thiol:disulfide interchange protein DsbD N-terminal" evidence="1">
    <location>
        <begin position="32"/>
        <end position="135"/>
    </location>
</feature>
<reference evidence="2" key="1">
    <citation type="submission" date="2017-05" db="EMBL/GenBank/DDBJ databases">
        <authorList>
            <person name="Imhoff J.F."/>
            <person name="Rahn T."/>
            <person name="Kuenzel S."/>
            <person name="Neulinger S.C."/>
        </authorList>
    </citation>
    <scope>NUCLEOTIDE SEQUENCE</scope>
    <source>
        <strain evidence="2">LMG 28126</strain>
    </source>
</reference>
<dbReference type="AlphaFoldDB" id="A0A934WI45"/>
<evidence type="ECO:0000259" key="1">
    <source>
        <dbReference type="Pfam" id="PF11412"/>
    </source>
</evidence>